<evidence type="ECO:0000313" key="3">
    <source>
        <dbReference type="EMBL" id="OON40505.1"/>
    </source>
</evidence>
<dbReference type="OrthoDB" id="9805728at2"/>
<dbReference type="EMBL" id="MRUL01000004">
    <property type="protein sequence ID" value="OON40505.1"/>
    <property type="molecule type" value="Genomic_DNA"/>
</dbReference>
<feature type="compositionally biased region" description="Basic and acidic residues" evidence="1">
    <location>
        <begin position="10"/>
        <end position="42"/>
    </location>
</feature>
<accession>A0A1S8YNR6</accession>
<dbReference type="InterPro" id="IPR001279">
    <property type="entry name" value="Metallo-B-lactamas"/>
</dbReference>
<feature type="region of interest" description="Disordered" evidence="1">
    <location>
        <begin position="1"/>
        <end position="46"/>
    </location>
</feature>
<feature type="domain" description="Metallo-beta-lactamase" evidence="2">
    <location>
        <begin position="91"/>
        <end position="286"/>
    </location>
</feature>
<reference evidence="3 4" key="1">
    <citation type="submission" date="2016-12" db="EMBL/GenBank/DDBJ databases">
        <title>Izhakiella australiana sp. nov. of genus Izhakiella isolated from Australian desert.</title>
        <authorList>
            <person name="Ji M."/>
        </authorList>
    </citation>
    <scope>NUCLEOTIDE SEQUENCE [LARGE SCALE GENOMIC DNA]</scope>
    <source>
        <strain evidence="3 4">D4N98</strain>
    </source>
</reference>
<dbReference type="RefSeq" id="WP_078002318.1">
    <property type="nucleotide sequence ID" value="NZ_MRUL01000004.1"/>
</dbReference>
<proteinExistence type="predicted"/>
<dbReference type="STRING" id="1926881.BTJ39_08850"/>
<name>A0A1S8YNR6_9GAMM</name>
<keyword evidence="4" id="KW-1185">Reference proteome</keyword>
<evidence type="ECO:0000259" key="2">
    <source>
        <dbReference type="Pfam" id="PF12706"/>
    </source>
</evidence>
<dbReference type="PANTHER" id="PTHR15032:SF4">
    <property type="entry name" value="N-ACYL-PHOSPHATIDYLETHANOLAMINE-HYDROLYZING PHOSPHOLIPASE D"/>
    <property type="match status" value="1"/>
</dbReference>
<keyword evidence="3" id="KW-0378">Hydrolase</keyword>
<evidence type="ECO:0000313" key="4">
    <source>
        <dbReference type="Proteomes" id="UP000190667"/>
    </source>
</evidence>
<dbReference type="Pfam" id="PF12706">
    <property type="entry name" value="Lactamase_B_2"/>
    <property type="match status" value="1"/>
</dbReference>
<comment type="caution">
    <text evidence="3">The sequence shown here is derived from an EMBL/GenBank/DDBJ whole genome shotgun (WGS) entry which is preliminary data.</text>
</comment>
<gene>
    <name evidence="3" type="ORF">BTJ39_08850</name>
</gene>
<dbReference type="PANTHER" id="PTHR15032">
    <property type="entry name" value="N-ACYL-PHOSPHATIDYLETHANOLAMINE-HYDROLYZING PHOSPHOLIPASE D"/>
    <property type="match status" value="1"/>
</dbReference>
<dbReference type="SUPFAM" id="SSF56281">
    <property type="entry name" value="Metallo-hydrolase/oxidoreductase"/>
    <property type="match status" value="1"/>
</dbReference>
<dbReference type="Proteomes" id="UP000190667">
    <property type="component" value="Unassembled WGS sequence"/>
</dbReference>
<dbReference type="Gene3D" id="3.60.15.10">
    <property type="entry name" value="Ribonuclease Z/Hydroxyacylglutathione hydrolase-like"/>
    <property type="match status" value="1"/>
</dbReference>
<dbReference type="AlphaFoldDB" id="A0A1S8YNR6"/>
<dbReference type="GO" id="GO:0016787">
    <property type="term" value="F:hydrolase activity"/>
    <property type="evidence" value="ECO:0007669"/>
    <property type="project" value="UniProtKB-KW"/>
</dbReference>
<sequence length="336" mass="38640">MAWKNPWYDPHLEHHTPEGFKNPEPELRQKGDLKKWQKERKASGLPLPPEEGYPAFISRWCQPVDLTGSEDAVWWLGHAAIMLRLAGQYTLIDPALSPRVSPVSFYGPQRKTPAPLQIADLPSLSYVVISHSHYDHLDRPTIKQILRRFPQVEFIVPLGLAPWFKRMGARRVTQLDWWQTVQLDSITFQAVPARHWTMRTLWDRNRSLWCGWVIKQAKLNFWFSGDSGYSDSLLAIPERLGPFNLLALPVGAYAPKWFMQGQHMDPSQSVHLHQAAGCPLTIPVHWGVFELADESLDEPPWVLDQALRDAGLASAFFYPWKIGQRYLLKNLIQDLS</sequence>
<dbReference type="InterPro" id="IPR036866">
    <property type="entry name" value="RibonucZ/Hydroxyglut_hydro"/>
</dbReference>
<organism evidence="3 4">
    <name type="scientific">Izhakiella australiensis</name>
    <dbReference type="NCBI Taxonomy" id="1926881"/>
    <lineage>
        <taxon>Bacteria</taxon>
        <taxon>Pseudomonadati</taxon>
        <taxon>Pseudomonadota</taxon>
        <taxon>Gammaproteobacteria</taxon>
        <taxon>Enterobacterales</taxon>
        <taxon>Erwiniaceae</taxon>
        <taxon>Izhakiella</taxon>
    </lineage>
</organism>
<evidence type="ECO:0000256" key="1">
    <source>
        <dbReference type="SAM" id="MobiDB-lite"/>
    </source>
</evidence>
<protein>
    <submittedName>
        <fullName evidence="3">MBL fold metallo-hydrolase</fullName>
    </submittedName>
</protein>
<dbReference type="GO" id="GO:0005737">
    <property type="term" value="C:cytoplasm"/>
    <property type="evidence" value="ECO:0007669"/>
    <property type="project" value="TreeGrafter"/>
</dbReference>